<comment type="similarity">
    <text evidence="2 7">Belongs to the Mediator complex subunit 8 family.</text>
</comment>
<evidence type="ECO:0000256" key="4">
    <source>
        <dbReference type="ARBA" id="ARBA00023159"/>
    </source>
</evidence>
<keyword evidence="6 7" id="KW-0539">Nucleus</keyword>
<evidence type="ECO:0000313" key="9">
    <source>
        <dbReference type="EMBL" id="CAF0780541.1"/>
    </source>
</evidence>
<evidence type="ECO:0000256" key="7">
    <source>
        <dbReference type="RuleBase" id="RU364144"/>
    </source>
</evidence>
<evidence type="ECO:0000256" key="5">
    <source>
        <dbReference type="ARBA" id="ARBA00023163"/>
    </source>
</evidence>
<name>A0A813P4X8_9BILA</name>
<comment type="subcellular location">
    <subcellularLocation>
        <location evidence="1 7">Nucleus</location>
    </subcellularLocation>
</comment>
<dbReference type="Pfam" id="PF10232">
    <property type="entry name" value="Med8"/>
    <property type="match status" value="1"/>
</dbReference>
<reference evidence="8" key="1">
    <citation type="submission" date="2021-02" db="EMBL/GenBank/DDBJ databases">
        <authorList>
            <person name="Nowell W R."/>
        </authorList>
    </citation>
    <scope>NUCLEOTIDE SEQUENCE</scope>
</reference>
<evidence type="ECO:0000313" key="11">
    <source>
        <dbReference type="EMBL" id="CAF3562099.1"/>
    </source>
</evidence>
<keyword evidence="5 7" id="KW-0804">Transcription</keyword>
<dbReference type="Proteomes" id="UP000663829">
    <property type="component" value="Unassembled WGS sequence"/>
</dbReference>
<dbReference type="InterPro" id="IPR019364">
    <property type="entry name" value="Mediatior_Med8_fun/met"/>
</dbReference>
<dbReference type="PANTHER" id="PTHR13074:SF9">
    <property type="entry name" value="MEDIATOR OF RNA POLYMERASE II TRANSCRIPTION SUBUNIT 8"/>
    <property type="match status" value="1"/>
</dbReference>
<dbReference type="Proteomes" id="UP000677228">
    <property type="component" value="Unassembled WGS sequence"/>
</dbReference>
<proteinExistence type="inferred from homology"/>
<accession>A0A813P4X8</accession>
<evidence type="ECO:0000256" key="3">
    <source>
        <dbReference type="ARBA" id="ARBA00023015"/>
    </source>
</evidence>
<protein>
    <recommendedName>
        <fullName evidence="7">Mediator of RNA polymerase II transcription subunit 8</fullName>
    </recommendedName>
    <alternativeName>
        <fullName evidence="7">Mediator complex subunit 8</fullName>
    </alternativeName>
</protein>
<organism evidence="8 12">
    <name type="scientific">Didymodactylos carnosus</name>
    <dbReference type="NCBI Taxonomy" id="1234261"/>
    <lineage>
        <taxon>Eukaryota</taxon>
        <taxon>Metazoa</taxon>
        <taxon>Spiralia</taxon>
        <taxon>Gnathifera</taxon>
        <taxon>Rotifera</taxon>
        <taxon>Eurotatoria</taxon>
        <taxon>Bdelloidea</taxon>
        <taxon>Philodinida</taxon>
        <taxon>Philodinidae</taxon>
        <taxon>Didymodactylos</taxon>
    </lineage>
</organism>
<dbReference type="GO" id="GO:0003712">
    <property type="term" value="F:transcription coregulator activity"/>
    <property type="evidence" value="ECO:0007669"/>
    <property type="project" value="InterPro"/>
</dbReference>
<gene>
    <name evidence="7" type="primary">MED8</name>
    <name evidence="8" type="ORF">GPM918_LOCUS767</name>
    <name evidence="9" type="ORF">OVA965_LOCUS3581</name>
    <name evidence="10" type="ORF">SRO942_LOCUS768</name>
    <name evidence="11" type="ORF">TMI583_LOCUS3580</name>
</gene>
<comment type="caution">
    <text evidence="8">The sequence shown here is derived from an EMBL/GenBank/DDBJ whole genome shotgun (WGS) entry which is preliminary data.</text>
</comment>
<dbReference type="Proteomes" id="UP000681722">
    <property type="component" value="Unassembled WGS sequence"/>
</dbReference>
<dbReference type="GO" id="GO:0070847">
    <property type="term" value="C:core mediator complex"/>
    <property type="evidence" value="ECO:0007669"/>
    <property type="project" value="TreeGrafter"/>
</dbReference>
<evidence type="ECO:0000313" key="10">
    <source>
        <dbReference type="EMBL" id="CAF3529285.1"/>
    </source>
</evidence>
<evidence type="ECO:0000256" key="1">
    <source>
        <dbReference type="ARBA" id="ARBA00004123"/>
    </source>
</evidence>
<keyword evidence="3 7" id="KW-0805">Transcription regulation</keyword>
<comment type="function">
    <text evidence="7">Component of the Mediator complex, a coactivator involved in the regulated transcription of nearly all RNA polymerase II-dependent genes. Mediator functions as a bridge to convey information from gene-specific regulatory proteins to the basal RNA polymerase II transcription machinery. Mediator is recruited to promoters by direct interactions with regulatory proteins and serves as a scaffold for the assembly of a functional preinitiation complex with RNA polymerase II and the general transcription factors.</text>
</comment>
<sequence>MNTDKADQAVKQCTDKVRDLKQSLSNFLIEYEQRGVPNGGDTIDLSWPNLLDQMNVLSSQITTIRNTIKDKLPILRSHGIIPMCLSQDKDPQLEQMTERRITTFTHDFMPTLLRTKNHPDIEEREKQLMNINNKNAPTTTITTQNDVQRRVQELNSVIHSITNMFMKTKEATEKTEKQYNLQPYNNSEDTKRLMEAMNSGIGLKIAETQSAVTTSNTDAINAQPSTSQARHVNVPRFVARAANRR</sequence>
<keyword evidence="12" id="KW-1185">Reference proteome</keyword>
<dbReference type="AlphaFoldDB" id="A0A813P4X8"/>
<dbReference type="EMBL" id="CAJNOQ010000063">
    <property type="protein sequence ID" value="CAF0749921.1"/>
    <property type="molecule type" value="Genomic_DNA"/>
</dbReference>
<dbReference type="EMBL" id="CAJOBA010000873">
    <property type="protein sequence ID" value="CAF3562099.1"/>
    <property type="molecule type" value="Genomic_DNA"/>
</dbReference>
<dbReference type="EMBL" id="CAJNOK010000873">
    <property type="protein sequence ID" value="CAF0780541.1"/>
    <property type="molecule type" value="Genomic_DNA"/>
</dbReference>
<evidence type="ECO:0000256" key="6">
    <source>
        <dbReference type="ARBA" id="ARBA00023242"/>
    </source>
</evidence>
<dbReference type="GO" id="GO:0006357">
    <property type="term" value="P:regulation of transcription by RNA polymerase II"/>
    <property type="evidence" value="ECO:0007669"/>
    <property type="project" value="InterPro"/>
</dbReference>
<dbReference type="EMBL" id="CAJOBC010000063">
    <property type="protein sequence ID" value="CAF3529285.1"/>
    <property type="molecule type" value="Genomic_DNA"/>
</dbReference>
<dbReference type="GO" id="GO:0016592">
    <property type="term" value="C:mediator complex"/>
    <property type="evidence" value="ECO:0007669"/>
    <property type="project" value="InterPro"/>
</dbReference>
<dbReference type="OrthoDB" id="150687at2759"/>
<evidence type="ECO:0000313" key="12">
    <source>
        <dbReference type="Proteomes" id="UP000663829"/>
    </source>
</evidence>
<keyword evidence="4 7" id="KW-0010">Activator</keyword>
<dbReference type="Proteomes" id="UP000682733">
    <property type="component" value="Unassembled WGS sequence"/>
</dbReference>
<dbReference type="GO" id="GO:0000978">
    <property type="term" value="F:RNA polymerase II cis-regulatory region sequence-specific DNA binding"/>
    <property type="evidence" value="ECO:0007669"/>
    <property type="project" value="TreeGrafter"/>
</dbReference>
<evidence type="ECO:0000256" key="2">
    <source>
        <dbReference type="ARBA" id="ARBA00005716"/>
    </source>
</evidence>
<dbReference type="PANTHER" id="PTHR13074">
    <property type="entry name" value="MEDIATOR OF RNA POLYMERASE II TRANSCRIPTION SUBUNIT 8"/>
    <property type="match status" value="1"/>
</dbReference>
<comment type="subunit">
    <text evidence="7">Component of the Mediator complex.</text>
</comment>
<evidence type="ECO:0000313" key="8">
    <source>
        <dbReference type="EMBL" id="CAF0749921.1"/>
    </source>
</evidence>